<organism evidence="3 4">
    <name type="scientific">Dendrobium chrysotoxum</name>
    <name type="common">Orchid</name>
    <dbReference type="NCBI Taxonomy" id="161865"/>
    <lineage>
        <taxon>Eukaryota</taxon>
        <taxon>Viridiplantae</taxon>
        <taxon>Streptophyta</taxon>
        <taxon>Embryophyta</taxon>
        <taxon>Tracheophyta</taxon>
        <taxon>Spermatophyta</taxon>
        <taxon>Magnoliopsida</taxon>
        <taxon>Liliopsida</taxon>
        <taxon>Asparagales</taxon>
        <taxon>Orchidaceae</taxon>
        <taxon>Epidendroideae</taxon>
        <taxon>Malaxideae</taxon>
        <taxon>Dendrobiinae</taxon>
        <taxon>Dendrobium</taxon>
    </lineage>
</organism>
<feature type="domain" description="Malonyl-CoA decarboxylase C-terminal" evidence="1">
    <location>
        <begin position="221"/>
        <end position="505"/>
    </location>
</feature>
<dbReference type="FunFam" id="1.20.140.90:FF:000002">
    <property type="entry name" value="Malonyl-CoA decarboxylase family protein"/>
    <property type="match status" value="1"/>
</dbReference>
<dbReference type="Gene3D" id="3.40.630.150">
    <property type="entry name" value="Malonyl-CoA decarboxylase, catalytic domain"/>
    <property type="match status" value="1"/>
</dbReference>
<evidence type="ECO:0008006" key="5">
    <source>
        <dbReference type="Google" id="ProtNLM"/>
    </source>
</evidence>
<dbReference type="GO" id="GO:2001294">
    <property type="term" value="P:malonyl-CoA catabolic process"/>
    <property type="evidence" value="ECO:0007669"/>
    <property type="project" value="TreeGrafter"/>
</dbReference>
<dbReference type="InterPro" id="IPR035372">
    <property type="entry name" value="MCD_N"/>
</dbReference>
<gene>
    <name evidence="3" type="ORF">IEQ34_026894</name>
</gene>
<dbReference type="AlphaFoldDB" id="A0AAV7FL25"/>
<evidence type="ECO:0000259" key="2">
    <source>
        <dbReference type="Pfam" id="PF17408"/>
    </source>
</evidence>
<dbReference type="PANTHER" id="PTHR28641">
    <property type="match status" value="1"/>
</dbReference>
<evidence type="ECO:0000313" key="3">
    <source>
        <dbReference type="EMBL" id="KAH0434050.1"/>
    </source>
</evidence>
<dbReference type="InterPro" id="IPR038917">
    <property type="entry name" value="Malonyl_CoA_deC"/>
</dbReference>
<dbReference type="Gene3D" id="1.20.140.90">
    <property type="entry name" value="Malonyl-CoA decarboxylase, oligemerization domain"/>
    <property type="match status" value="1"/>
</dbReference>
<feature type="domain" description="Malonyl-CoA decarboxylase N-terminal" evidence="2">
    <location>
        <begin position="153"/>
        <end position="216"/>
    </location>
</feature>
<dbReference type="InterPro" id="IPR038351">
    <property type="entry name" value="MCD_N_sf"/>
</dbReference>
<keyword evidence="4" id="KW-1185">Reference proteome</keyword>
<proteinExistence type="predicted"/>
<evidence type="ECO:0000259" key="1">
    <source>
        <dbReference type="Pfam" id="PF05292"/>
    </source>
</evidence>
<evidence type="ECO:0000313" key="4">
    <source>
        <dbReference type="Proteomes" id="UP000775213"/>
    </source>
</evidence>
<dbReference type="GO" id="GO:0005782">
    <property type="term" value="C:peroxisomal matrix"/>
    <property type="evidence" value="ECO:0007669"/>
    <property type="project" value="TreeGrafter"/>
</dbReference>
<dbReference type="GO" id="GO:0006085">
    <property type="term" value="P:acetyl-CoA biosynthetic process"/>
    <property type="evidence" value="ECO:0007669"/>
    <property type="project" value="TreeGrafter"/>
</dbReference>
<dbReference type="InterPro" id="IPR042303">
    <property type="entry name" value="Malonyl_CoA_deC_C_sf"/>
</dbReference>
<dbReference type="Pfam" id="PF17408">
    <property type="entry name" value="MCD_N"/>
    <property type="match status" value="1"/>
</dbReference>
<dbReference type="Proteomes" id="UP000775213">
    <property type="component" value="Unassembled WGS sequence"/>
</dbReference>
<protein>
    <recommendedName>
        <fullName evidence="5">Malonyl-CoA decarboxylase</fullName>
    </recommendedName>
</protein>
<sequence>MSLFRKGLAVLMRIPMKAAATSGQQLATTPPFPPTNDASSSANFFESYPSRKVALTDVKEWMQASIAIPSDKIEFVDANLEQFSKGYLSLPQEGRRELLLVLARDYDVNRARVRELMAQYLNLGFPQEPESITEDEQSRGRVRDEAFLASCYRTERNLRIALKPMYDIFFERLNAYPGGLKILAVLRADLLLVIEKEKLPSLRALDLYLKEKLITWLSPAALHLHQITWDDPASLLEKIVAYEAVHPIRSLQDLRRRLSTGRRCFGYFHSAIPGEPLIFIEVALLKEVAKAIQEVLWDDPPFLENEATCALFYSISSTQPGLSGINLGKFLIKRVIELVRRDMPNITVFATLSPIPGYVQWLLSKLASHLKLGEEESENETDSSEIDFSSTLKEHVLLPEEERMICESGKALADGNSGIEILYNILSSTNSEWSKSDCLLSALKRPLMRLCIRYLLEKKKSGKAVDAVANFHLQNGARIERINWMADTSERGIKQSAGIMVNYVYSLEKIEENAMAYFSTGHINASSNIYQCFQVRNCEIKLFTIFELVYI</sequence>
<dbReference type="GO" id="GO:0050080">
    <property type="term" value="F:malonyl-CoA decarboxylase activity"/>
    <property type="evidence" value="ECO:0007669"/>
    <property type="project" value="InterPro"/>
</dbReference>
<name>A0AAV7FL25_DENCH</name>
<accession>A0AAV7FL25</accession>
<dbReference type="EMBL" id="JAGFBR010000802">
    <property type="protein sequence ID" value="KAH0434050.1"/>
    <property type="molecule type" value="Genomic_DNA"/>
</dbReference>
<dbReference type="GO" id="GO:0006633">
    <property type="term" value="P:fatty acid biosynthetic process"/>
    <property type="evidence" value="ECO:0007669"/>
    <property type="project" value="InterPro"/>
</dbReference>
<dbReference type="GO" id="GO:0005759">
    <property type="term" value="C:mitochondrial matrix"/>
    <property type="evidence" value="ECO:0007669"/>
    <property type="project" value="TreeGrafter"/>
</dbReference>
<dbReference type="Pfam" id="PF05292">
    <property type="entry name" value="MCD"/>
    <property type="match status" value="1"/>
</dbReference>
<comment type="caution">
    <text evidence="3">The sequence shown here is derived from an EMBL/GenBank/DDBJ whole genome shotgun (WGS) entry which is preliminary data.</text>
</comment>
<dbReference type="FunFam" id="3.40.630.150:FF:000002">
    <property type="entry name" value="malonyl-CoA decarboxylase, mitochondrial"/>
    <property type="match status" value="1"/>
</dbReference>
<reference evidence="3 4" key="1">
    <citation type="journal article" date="2021" name="Hortic Res">
        <title>Chromosome-scale assembly of the Dendrobium chrysotoxum genome enhances the understanding of orchid evolution.</title>
        <authorList>
            <person name="Zhang Y."/>
            <person name="Zhang G.Q."/>
            <person name="Zhang D."/>
            <person name="Liu X.D."/>
            <person name="Xu X.Y."/>
            <person name="Sun W.H."/>
            <person name="Yu X."/>
            <person name="Zhu X."/>
            <person name="Wang Z.W."/>
            <person name="Zhao X."/>
            <person name="Zhong W.Y."/>
            <person name="Chen H."/>
            <person name="Yin W.L."/>
            <person name="Huang T."/>
            <person name="Niu S.C."/>
            <person name="Liu Z.J."/>
        </authorList>
    </citation>
    <scope>NUCLEOTIDE SEQUENCE [LARGE SCALE GENOMIC DNA]</scope>
    <source>
        <strain evidence="3">Lindl</strain>
    </source>
</reference>
<dbReference type="PANTHER" id="PTHR28641:SF1">
    <property type="entry name" value="MALONYL-COA DECARBOXYLASE, MITOCHONDRIAL"/>
    <property type="match status" value="1"/>
</dbReference>
<dbReference type="InterPro" id="IPR007956">
    <property type="entry name" value="Malonyl_CoA_deC_C"/>
</dbReference>